<feature type="domain" description="N-acetyltransferase" evidence="1">
    <location>
        <begin position="3"/>
        <end position="166"/>
    </location>
</feature>
<dbReference type="PROSITE" id="PS51186">
    <property type="entry name" value="GNAT"/>
    <property type="match status" value="1"/>
</dbReference>
<reference evidence="3" key="1">
    <citation type="journal article" date="2019" name="Int. J. Syst. Evol. Microbiol.">
        <title>The Global Catalogue of Microorganisms (GCM) 10K type strain sequencing project: providing services to taxonomists for standard genome sequencing and annotation.</title>
        <authorList>
            <consortium name="The Broad Institute Genomics Platform"/>
            <consortium name="The Broad Institute Genome Sequencing Center for Infectious Disease"/>
            <person name="Wu L."/>
            <person name="Ma J."/>
        </authorList>
    </citation>
    <scope>NUCLEOTIDE SEQUENCE [LARGE SCALE GENOMIC DNA]</scope>
    <source>
        <strain evidence="3">CCUG 54822</strain>
    </source>
</reference>
<proteinExistence type="predicted"/>
<name>A0ABW3ZS55_9BACI</name>
<dbReference type="EC" id="2.3.-.-" evidence="2"/>
<dbReference type="PANTHER" id="PTHR43415">
    <property type="entry name" value="SPERMIDINE N(1)-ACETYLTRANSFERASE"/>
    <property type="match status" value="1"/>
</dbReference>
<dbReference type="GO" id="GO:0016746">
    <property type="term" value="F:acyltransferase activity"/>
    <property type="evidence" value="ECO:0007669"/>
    <property type="project" value="UniProtKB-KW"/>
</dbReference>
<evidence type="ECO:0000259" key="1">
    <source>
        <dbReference type="PROSITE" id="PS51186"/>
    </source>
</evidence>
<protein>
    <submittedName>
        <fullName evidence="2">GNAT family N-acetyltransferase</fullName>
        <ecNumber evidence="2">2.3.-.-</ecNumber>
    </submittedName>
</protein>
<dbReference type="InterPro" id="IPR016181">
    <property type="entry name" value="Acyl_CoA_acyltransferase"/>
</dbReference>
<gene>
    <name evidence="2" type="ORF">ACFQ4A_06000</name>
</gene>
<sequence length="166" mass="18850">MPMIIRPIDVSDAEAFLELNKRIDESGFMLHEPGERKTTVEQQKQAIERASSEERSAFFVAESDYQLAGFIAAFGGKMKRNQHSAYLALGVHDAFHGQGMATKLITKVYEWAEAISISRLELTVIKDNVKALKLYQKMGFQIEGEKVHSLMIDGKPVNEYYMYKLV</sequence>
<evidence type="ECO:0000313" key="2">
    <source>
        <dbReference type="EMBL" id="MFD1361221.1"/>
    </source>
</evidence>
<comment type="caution">
    <text evidence="2">The sequence shown here is derived from an EMBL/GenBank/DDBJ whole genome shotgun (WGS) entry which is preliminary data.</text>
</comment>
<dbReference type="PANTHER" id="PTHR43415:SF3">
    <property type="entry name" value="GNAT-FAMILY ACETYLTRANSFERASE"/>
    <property type="match status" value="1"/>
</dbReference>
<keyword evidence="3" id="KW-1185">Reference proteome</keyword>
<evidence type="ECO:0000313" key="3">
    <source>
        <dbReference type="Proteomes" id="UP001597178"/>
    </source>
</evidence>
<organism evidence="2 3">
    <name type="scientific">Lentibacillus salinarum</name>
    <dbReference type="NCBI Taxonomy" id="446820"/>
    <lineage>
        <taxon>Bacteria</taxon>
        <taxon>Bacillati</taxon>
        <taxon>Bacillota</taxon>
        <taxon>Bacilli</taxon>
        <taxon>Bacillales</taxon>
        <taxon>Bacillaceae</taxon>
        <taxon>Lentibacillus</taxon>
    </lineage>
</organism>
<dbReference type="Pfam" id="PF00583">
    <property type="entry name" value="Acetyltransf_1"/>
    <property type="match status" value="1"/>
</dbReference>
<dbReference type="CDD" id="cd04301">
    <property type="entry name" value="NAT_SF"/>
    <property type="match status" value="1"/>
</dbReference>
<dbReference type="Gene3D" id="3.40.630.30">
    <property type="match status" value="1"/>
</dbReference>
<dbReference type="Proteomes" id="UP001597178">
    <property type="component" value="Unassembled WGS sequence"/>
</dbReference>
<dbReference type="InterPro" id="IPR000182">
    <property type="entry name" value="GNAT_dom"/>
</dbReference>
<accession>A0ABW3ZS55</accession>
<keyword evidence="2" id="KW-0012">Acyltransferase</keyword>
<keyword evidence="2" id="KW-0808">Transferase</keyword>
<dbReference type="SUPFAM" id="SSF55729">
    <property type="entry name" value="Acyl-CoA N-acyltransferases (Nat)"/>
    <property type="match status" value="1"/>
</dbReference>
<dbReference type="EMBL" id="JBHTNH010000008">
    <property type="protein sequence ID" value="MFD1361221.1"/>
    <property type="molecule type" value="Genomic_DNA"/>
</dbReference>